<comment type="subcellular location">
    <subcellularLocation>
        <location evidence="3">Cytoplasm</location>
        <location evidence="3">Cytoskeleton</location>
        <location evidence="3">Cilium axoneme</location>
    </subcellularLocation>
</comment>
<organism evidence="4 5">
    <name type="scientific">Eptatretus burgeri</name>
    <name type="common">Inshore hagfish</name>
    <dbReference type="NCBI Taxonomy" id="7764"/>
    <lineage>
        <taxon>Eukaryota</taxon>
        <taxon>Metazoa</taxon>
        <taxon>Chordata</taxon>
        <taxon>Craniata</taxon>
        <taxon>Vertebrata</taxon>
        <taxon>Cyclostomata</taxon>
        <taxon>Myxini</taxon>
        <taxon>Myxiniformes</taxon>
        <taxon>Myxinidae</taxon>
        <taxon>Eptatretinae</taxon>
        <taxon>Eptatretus</taxon>
    </lineage>
</organism>
<keyword evidence="5" id="KW-1185">Reference proteome</keyword>
<dbReference type="InterPro" id="IPR000435">
    <property type="entry name" value="Tektins"/>
</dbReference>
<proteinExistence type="inferred from homology"/>
<dbReference type="GO" id="GO:0005634">
    <property type="term" value="C:nucleus"/>
    <property type="evidence" value="ECO:0007669"/>
    <property type="project" value="TreeGrafter"/>
</dbReference>
<dbReference type="GO" id="GO:0005930">
    <property type="term" value="C:axoneme"/>
    <property type="evidence" value="ECO:0007669"/>
    <property type="project" value="UniProtKB-SubCell"/>
</dbReference>
<keyword evidence="3" id="KW-0969">Cilium</keyword>
<dbReference type="OMA" id="WEQHETE"/>
<name>A0A8C4R8F5_EPTBU</name>
<dbReference type="PANTHER" id="PTHR19960:SF7">
    <property type="entry name" value="TEKTIN"/>
    <property type="match status" value="1"/>
</dbReference>
<accession>A0A8C4R8F5</accession>
<dbReference type="Pfam" id="PF03148">
    <property type="entry name" value="Tektin"/>
    <property type="match status" value="1"/>
</dbReference>
<evidence type="ECO:0000256" key="1">
    <source>
        <dbReference type="ARBA" id="ARBA00007209"/>
    </source>
</evidence>
<dbReference type="GO" id="GO:0015630">
    <property type="term" value="C:microtubule cytoskeleton"/>
    <property type="evidence" value="ECO:0007669"/>
    <property type="project" value="UniProtKB-UniRule"/>
</dbReference>
<dbReference type="PANTHER" id="PTHR19960">
    <property type="entry name" value="TEKTIN"/>
    <property type="match status" value="1"/>
</dbReference>
<dbReference type="Proteomes" id="UP000694388">
    <property type="component" value="Unplaced"/>
</dbReference>
<dbReference type="GeneTree" id="ENSGT00950000182894"/>
<dbReference type="InterPro" id="IPR048256">
    <property type="entry name" value="Tektin-like"/>
</dbReference>
<dbReference type="GO" id="GO:0060271">
    <property type="term" value="P:cilium assembly"/>
    <property type="evidence" value="ECO:0007669"/>
    <property type="project" value="UniProtKB-UniRule"/>
</dbReference>
<comment type="similarity">
    <text evidence="1 3">Belongs to the tektin family.</text>
</comment>
<keyword evidence="3" id="KW-0966">Cell projection</keyword>
<keyword evidence="3" id="KW-0282">Flagellum</keyword>
<dbReference type="GO" id="GO:0060294">
    <property type="term" value="P:cilium movement involved in cell motility"/>
    <property type="evidence" value="ECO:0007669"/>
    <property type="project" value="UniProtKB-UniRule"/>
</dbReference>
<reference evidence="4" key="1">
    <citation type="submission" date="2025-08" db="UniProtKB">
        <authorList>
            <consortium name="Ensembl"/>
        </authorList>
    </citation>
    <scope>IDENTIFICATION</scope>
</reference>
<protein>
    <recommendedName>
        <fullName evidence="3">Tektin</fullName>
    </recommendedName>
</protein>
<dbReference type="Ensembl" id="ENSEBUT00000026216.1">
    <property type="protein sequence ID" value="ENSEBUP00000025640.1"/>
    <property type="gene ID" value="ENSEBUG00000015800.1"/>
</dbReference>
<evidence type="ECO:0000313" key="5">
    <source>
        <dbReference type="Proteomes" id="UP000694388"/>
    </source>
</evidence>
<dbReference type="AlphaFoldDB" id="A0A8C4R8F5"/>
<evidence type="ECO:0000256" key="2">
    <source>
        <dbReference type="ARBA" id="ARBA00022490"/>
    </source>
</evidence>
<sequence>MDKRILQMSSVERNDWQTHLCDGAMAQRLATDKLCRVSQNLRDNTKLQTRWEQHETEIQLHGRMVLQERWRETLHSCLVLVESESEAFRQSKNVVQAALDAKDVPANVLSNCKRLRDQRHGPELVRDEVEIQLEIEVKIIEESRKSLKDHLLNISRQLCVLEELQKKIRRDLHDKSEALQIDEKCLALTNNSPCISFKPNPARISDK</sequence>
<reference evidence="4" key="2">
    <citation type="submission" date="2025-09" db="UniProtKB">
        <authorList>
            <consortium name="Ensembl"/>
        </authorList>
    </citation>
    <scope>IDENTIFICATION</scope>
</reference>
<evidence type="ECO:0000313" key="4">
    <source>
        <dbReference type="Ensembl" id="ENSEBUP00000025640.1"/>
    </source>
</evidence>
<evidence type="ECO:0000256" key="3">
    <source>
        <dbReference type="RuleBase" id="RU367040"/>
    </source>
</evidence>
<keyword evidence="2" id="KW-0963">Cytoplasm</keyword>